<dbReference type="InterPro" id="IPR005471">
    <property type="entry name" value="Tscrpt_reg_IclR_N"/>
</dbReference>
<dbReference type="EMBL" id="AFOY02000004">
    <property type="protein sequence ID" value="EXF95842.1"/>
    <property type="molecule type" value="Genomic_DNA"/>
</dbReference>
<dbReference type="HOGENOM" id="CLU_062618_5_0_6"/>
<dbReference type="OrthoDB" id="9807558at2"/>
<evidence type="ECO:0000256" key="3">
    <source>
        <dbReference type="ARBA" id="ARBA00023163"/>
    </source>
</evidence>
<name>A0A010TFC3_PSEFL</name>
<dbReference type="GO" id="GO:0003677">
    <property type="term" value="F:DNA binding"/>
    <property type="evidence" value="ECO:0007669"/>
    <property type="project" value="UniProtKB-KW"/>
</dbReference>
<dbReference type="InterPro" id="IPR029016">
    <property type="entry name" value="GAF-like_dom_sf"/>
</dbReference>
<dbReference type="PATRIC" id="fig|1042209.11.peg.721"/>
<evidence type="ECO:0000259" key="5">
    <source>
        <dbReference type="PROSITE" id="PS51078"/>
    </source>
</evidence>
<dbReference type="SMART" id="SM00346">
    <property type="entry name" value="HTH_ICLR"/>
    <property type="match status" value="1"/>
</dbReference>
<feature type="domain" description="HTH iclR-type" evidence="4">
    <location>
        <begin position="19"/>
        <end position="79"/>
    </location>
</feature>
<evidence type="ECO:0000259" key="4">
    <source>
        <dbReference type="PROSITE" id="PS51077"/>
    </source>
</evidence>
<dbReference type="Proteomes" id="UP000022611">
    <property type="component" value="Unassembled WGS sequence"/>
</dbReference>
<dbReference type="RefSeq" id="WP_019689147.1">
    <property type="nucleotide sequence ID" value="NZ_AFOY02000004.1"/>
</dbReference>
<feature type="domain" description="IclR-ED" evidence="5">
    <location>
        <begin position="80"/>
        <end position="261"/>
    </location>
</feature>
<keyword evidence="1" id="KW-0805">Transcription regulation</keyword>
<dbReference type="GO" id="GO:0045892">
    <property type="term" value="P:negative regulation of DNA-templated transcription"/>
    <property type="evidence" value="ECO:0007669"/>
    <property type="project" value="TreeGrafter"/>
</dbReference>
<dbReference type="SUPFAM" id="SSF46785">
    <property type="entry name" value="Winged helix' DNA-binding domain"/>
    <property type="match status" value="1"/>
</dbReference>
<comment type="caution">
    <text evidence="6">The sequence shown here is derived from an EMBL/GenBank/DDBJ whole genome shotgun (WGS) entry which is preliminary data.</text>
</comment>
<sequence length="263" mass="28997">MKDDNANKNSESESKAYAAPALEKGLDILEMLCETEQPLSQREIAQRLGRSVGEVYRMINCLVGRNYVALVEDTYSITNKIFELAHKNPPTHRLLNEARPIMHKLSSELDQSCHLTLYGQGKQMVIAKVDVPSGMGFSVRVGAELDVIISSSGRVLLAFQDKGVRALRIEESLSRNPDHADPQLDHILDRIAANGYESAHSIQVRGLYAVSFPILDSQKHAIAALTVPYAERIDQSKRKSIAEVQSALEAAALLLSNRVSGIH</sequence>
<dbReference type="InterPro" id="IPR014757">
    <property type="entry name" value="Tscrpt_reg_IclR_C"/>
</dbReference>
<organism evidence="6 7">
    <name type="scientific">Pseudomonas fluorescens HK44</name>
    <dbReference type="NCBI Taxonomy" id="1042209"/>
    <lineage>
        <taxon>Bacteria</taxon>
        <taxon>Pseudomonadati</taxon>
        <taxon>Pseudomonadota</taxon>
        <taxon>Gammaproteobacteria</taxon>
        <taxon>Pseudomonadales</taxon>
        <taxon>Pseudomonadaceae</taxon>
        <taxon>Pseudomonas</taxon>
    </lineage>
</organism>
<dbReference type="PANTHER" id="PTHR30136">
    <property type="entry name" value="HELIX-TURN-HELIX TRANSCRIPTIONAL REGULATOR, ICLR FAMILY"/>
    <property type="match status" value="1"/>
</dbReference>
<reference evidence="6 7" key="1">
    <citation type="journal article" date="2011" name="J. Bacteriol.">
        <title>Draft genome sequence of the polycyclic aromatic hydrocarbon-degrading, genetically engineered bioluminescent bioreporter Pseudomonas fluorescens HK44.</title>
        <authorList>
            <person name="Chauhan A."/>
            <person name="Layton A.C."/>
            <person name="Williams D.E."/>
            <person name="Smartt A.E."/>
            <person name="Ripp S."/>
            <person name="Karpinets T.V."/>
            <person name="Brown S.D."/>
            <person name="Sayler G.S."/>
        </authorList>
    </citation>
    <scope>NUCLEOTIDE SEQUENCE [LARGE SCALE GENOMIC DNA]</scope>
    <source>
        <strain evidence="6 7">HK44</strain>
    </source>
</reference>
<dbReference type="Gene3D" id="3.30.450.40">
    <property type="match status" value="1"/>
</dbReference>
<keyword evidence="3" id="KW-0804">Transcription</keyword>
<dbReference type="Gene3D" id="1.10.10.10">
    <property type="entry name" value="Winged helix-like DNA-binding domain superfamily/Winged helix DNA-binding domain"/>
    <property type="match status" value="1"/>
</dbReference>
<dbReference type="AlphaFoldDB" id="A0A010TFC3"/>
<accession>A0A010TFC3</accession>
<keyword evidence="2" id="KW-0238">DNA-binding</keyword>
<dbReference type="Pfam" id="PF01614">
    <property type="entry name" value="IclR_C"/>
    <property type="match status" value="1"/>
</dbReference>
<dbReference type="PANTHER" id="PTHR30136:SF7">
    <property type="entry name" value="HTH-TYPE TRANSCRIPTIONAL REGULATOR KDGR-RELATED"/>
    <property type="match status" value="1"/>
</dbReference>
<dbReference type="SUPFAM" id="SSF55781">
    <property type="entry name" value="GAF domain-like"/>
    <property type="match status" value="1"/>
</dbReference>
<evidence type="ECO:0000313" key="7">
    <source>
        <dbReference type="Proteomes" id="UP000022611"/>
    </source>
</evidence>
<dbReference type="InterPro" id="IPR036388">
    <property type="entry name" value="WH-like_DNA-bd_sf"/>
</dbReference>
<evidence type="ECO:0000313" key="6">
    <source>
        <dbReference type="EMBL" id="EXF95842.1"/>
    </source>
</evidence>
<dbReference type="InterPro" id="IPR036390">
    <property type="entry name" value="WH_DNA-bd_sf"/>
</dbReference>
<dbReference type="Pfam" id="PF09339">
    <property type="entry name" value="HTH_IclR"/>
    <property type="match status" value="1"/>
</dbReference>
<dbReference type="GO" id="GO:0003700">
    <property type="term" value="F:DNA-binding transcription factor activity"/>
    <property type="evidence" value="ECO:0007669"/>
    <property type="project" value="TreeGrafter"/>
</dbReference>
<dbReference type="PROSITE" id="PS51077">
    <property type="entry name" value="HTH_ICLR"/>
    <property type="match status" value="1"/>
</dbReference>
<dbReference type="eggNOG" id="COG1414">
    <property type="taxonomic scope" value="Bacteria"/>
</dbReference>
<dbReference type="InterPro" id="IPR050707">
    <property type="entry name" value="HTH_MetabolicPath_Reg"/>
</dbReference>
<gene>
    <name evidence="6" type="ORF">HK44_020975</name>
</gene>
<proteinExistence type="predicted"/>
<protein>
    <submittedName>
        <fullName evidence="6">IclR family transcriptional regulator</fullName>
    </submittedName>
</protein>
<evidence type="ECO:0000256" key="1">
    <source>
        <dbReference type="ARBA" id="ARBA00023015"/>
    </source>
</evidence>
<evidence type="ECO:0000256" key="2">
    <source>
        <dbReference type="ARBA" id="ARBA00023125"/>
    </source>
</evidence>
<dbReference type="PROSITE" id="PS51078">
    <property type="entry name" value="ICLR_ED"/>
    <property type="match status" value="1"/>
</dbReference>